<dbReference type="InterPro" id="IPR001192">
    <property type="entry name" value="PI-PLC_fam"/>
</dbReference>
<dbReference type="InterPro" id="IPR017946">
    <property type="entry name" value="PLC-like_Pdiesterase_TIM-brl"/>
</dbReference>
<keyword evidence="3" id="KW-1185">Reference proteome</keyword>
<evidence type="ECO:0000259" key="1">
    <source>
        <dbReference type="SMART" id="SM00148"/>
    </source>
</evidence>
<dbReference type="InterPro" id="IPR000909">
    <property type="entry name" value="PLipase_C_PInositol-sp_X_dom"/>
</dbReference>
<proteinExistence type="predicted"/>
<dbReference type="SUPFAM" id="SSF51695">
    <property type="entry name" value="PLC-like phosphodiesterases"/>
    <property type="match status" value="1"/>
</dbReference>
<dbReference type="PANTHER" id="PTHR10336:SF146">
    <property type="entry name" value="PHOSPHOINOSITIDE PHOSPHOLIPASE C"/>
    <property type="match status" value="1"/>
</dbReference>
<accession>A0ABV0QVM2</accession>
<dbReference type="PROSITE" id="PS50007">
    <property type="entry name" value="PIPLC_X_DOMAIN"/>
    <property type="match status" value="1"/>
</dbReference>
<sequence>EADTDEIQGSLGFDEFCSFYKMISTRRDLYLIMISYSNQKEVLDIHDLARFLENEQKVSPTTCEVLQATSLTLSTISLSMSCWLCPRYPVILSIENHCTVPQQKKMAEYLKEVLQDKLDLTNVSGHECKKLPSPEILKGKILVKVHFSLFHCSD</sequence>
<dbReference type="Pfam" id="PF09279">
    <property type="entry name" value="EF-hand_like"/>
    <property type="match status" value="1"/>
</dbReference>
<dbReference type="Proteomes" id="UP001434883">
    <property type="component" value="Unassembled WGS sequence"/>
</dbReference>
<dbReference type="EMBL" id="JAHRIN010025267">
    <property type="protein sequence ID" value="MEQ2199402.1"/>
    <property type="molecule type" value="Genomic_DNA"/>
</dbReference>
<feature type="non-terminal residue" evidence="2">
    <location>
        <position position="1"/>
    </location>
</feature>
<gene>
    <name evidence="2" type="ORF">XENOCAPTIV_024883</name>
</gene>
<evidence type="ECO:0000313" key="3">
    <source>
        <dbReference type="Proteomes" id="UP001434883"/>
    </source>
</evidence>
<dbReference type="SMART" id="SM00148">
    <property type="entry name" value="PLCXc"/>
    <property type="match status" value="1"/>
</dbReference>
<dbReference type="InterPro" id="IPR011992">
    <property type="entry name" value="EF-hand-dom_pair"/>
</dbReference>
<dbReference type="InterPro" id="IPR015359">
    <property type="entry name" value="PLC_EF-hand-like"/>
</dbReference>
<protein>
    <recommendedName>
        <fullName evidence="1">Phosphatidylinositol-specific phospholipase C X domain-containing protein</fullName>
    </recommendedName>
</protein>
<dbReference type="SUPFAM" id="SSF47473">
    <property type="entry name" value="EF-hand"/>
    <property type="match status" value="1"/>
</dbReference>
<dbReference type="Gene3D" id="3.20.20.190">
    <property type="entry name" value="Phosphatidylinositol (PI) phosphodiesterase"/>
    <property type="match status" value="1"/>
</dbReference>
<comment type="caution">
    <text evidence="2">The sequence shown here is derived from an EMBL/GenBank/DDBJ whole genome shotgun (WGS) entry which is preliminary data.</text>
</comment>
<dbReference type="Pfam" id="PF00388">
    <property type="entry name" value="PI-PLC-X"/>
    <property type="match status" value="1"/>
</dbReference>
<dbReference type="PANTHER" id="PTHR10336">
    <property type="entry name" value="PHOSPHOINOSITIDE-SPECIFIC PHOSPHOLIPASE C FAMILY PROTEIN"/>
    <property type="match status" value="1"/>
</dbReference>
<name>A0ABV0QVM2_9TELE</name>
<evidence type="ECO:0000313" key="2">
    <source>
        <dbReference type="EMBL" id="MEQ2199402.1"/>
    </source>
</evidence>
<reference evidence="2 3" key="1">
    <citation type="submission" date="2021-06" db="EMBL/GenBank/DDBJ databases">
        <authorList>
            <person name="Palmer J.M."/>
        </authorList>
    </citation>
    <scope>NUCLEOTIDE SEQUENCE [LARGE SCALE GENOMIC DNA]</scope>
    <source>
        <strain evidence="2 3">XC_2019</strain>
        <tissue evidence="2">Muscle</tissue>
    </source>
</reference>
<feature type="domain" description="Phosphatidylinositol-specific phospholipase C X" evidence="1">
    <location>
        <begin position="23"/>
        <end position="146"/>
    </location>
</feature>
<organism evidence="2 3">
    <name type="scientific">Xenoophorus captivus</name>
    <dbReference type="NCBI Taxonomy" id="1517983"/>
    <lineage>
        <taxon>Eukaryota</taxon>
        <taxon>Metazoa</taxon>
        <taxon>Chordata</taxon>
        <taxon>Craniata</taxon>
        <taxon>Vertebrata</taxon>
        <taxon>Euteleostomi</taxon>
        <taxon>Actinopterygii</taxon>
        <taxon>Neopterygii</taxon>
        <taxon>Teleostei</taxon>
        <taxon>Neoteleostei</taxon>
        <taxon>Acanthomorphata</taxon>
        <taxon>Ovalentaria</taxon>
        <taxon>Atherinomorphae</taxon>
        <taxon>Cyprinodontiformes</taxon>
        <taxon>Goodeidae</taxon>
        <taxon>Xenoophorus</taxon>
    </lineage>
</organism>